<evidence type="ECO:0000256" key="6">
    <source>
        <dbReference type="ARBA" id="ARBA00047561"/>
    </source>
</evidence>
<dbReference type="InterPro" id="IPR028161">
    <property type="entry name" value="Met8-like"/>
</dbReference>
<evidence type="ECO:0000313" key="7">
    <source>
        <dbReference type="EMBL" id="ANU75289.1"/>
    </source>
</evidence>
<dbReference type="UniPathway" id="UPA00262">
    <property type="reaction ID" value="UER00222"/>
</dbReference>
<name>A0A1C7I9S3_9FIRM</name>
<comment type="pathway">
    <text evidence="1">Porphyrin-containing compound metabolism; siroheme biosynthesis; sirohydrochlorin from precorrin-2: step 1/1.</text>
</comment>
<keyword evidence="4" id="KW-0520">NAD</keyword>
<proteinExistence type="predicted"/>
<accession>A0A1C7I9S3</accession>
<evidence type="ECO:0000256" key="1">
    <source>
        <dbReference type="ARBA" id="ARBA00005010"/>
    </source>
</evidence>
<dbReference type="AlphaFoldDB" id="A0A1C7I9S3"/>
<dbReference type="GO" id="GO:0043115">
    <property type="term" value="F:precorrin-2 dehydrogenase activity"/>
    <property type="evidence" value="ECO:0007669"/>
    <property type="project" value="UniProtKB-EC"/>
</dbReference>
<dbReference type="PANTHER" id="PTHR35330:SF1">
    <property type="entry name" value="SIROHEME BIOSYNTHESIS PROTEIN MET8"/>
    <property type="match status" value="1"/>
</dbReference>
<organism evidence="7 8">
    <name type="scientific">Blautia pseudococcoides</name>
    <dbReference type="NCBI Taxonomy" id="1796616"/>
    <lineage>
        <taxon>Bacteria</taxon>
        <taxon>Bacillati</taxon>
        <taxon>Bacillota</taxon>
        <taxon>Clostridia</taxon>
        <taxon>Lachnospirales</taxon>
        <taxon>Lachnospiraceae</taxon>
        <taxon>Blautia</taxon>
    </lineage>
</organism>
<evidence type="ECO:0000256" key="2">
    <source>
        <dbReference type="ARBA" id="ARBA00012400"/>
    </source>
</evidence>
<dbReference type="GO" id="GO:0019354">
    <property type="term" value="P:siroheme biosynthetic process"/>
    <property type="evidence" value="ECO:0007669"/>
    <property type="project" value="UniProtKB-UniPathway"/>
</dbReference>
<evidence type="ECO:0000256" key="3">
    <source>
        <dbReference type="ARBA" id="ARBA00023002"/>
    </source>
</evidence>
<evidence type="ECO:0000256" key="4">
    <source>
        <dbReference type="ARBA" id="ARBA00023027"/>
    </source>
</evidence>
<dbReference type="Pfam" id="PF13241">
    <property type="entry name" value="NAD_binding_7"/>
    <property type="match status" value="1"/>
</dbReference>
<keyword evidence="8" id="KW-1185">Reference proteome</keyword>
<dbReference type="Proteomes" id="UP000092574">
    <property type="component" value="Chromosome"/>
</dbReference>
<evidence type="ECO:0000256" key="5">
    <source>
        <dbReference type="ARBA" id="ARBA00023244"/>
    </source>
</evidence>
<gene>
    <name evidence="7" type="ORF">A4V09_05635</name>
</gene>
<dbReference type="STRING" id="1796616.A4V09_05635"/>
<comment type="catalytic activity">
    <reaction evidence="6">
        <text>precorrin-2 + NAD(+) = sirohydrochlorin + NADH + 2 H(+)</text>
        <dbReference type="Rhea" id="RHEA:15613"/>
        <dbReference type="ChEBI" id="CHEBI:15378"/>
        <dbReference type="ChEBI" id="CHEBI:57540"/>
        <dbReference type="ChEBI" id="CHEBI:57945"/>
        <dbReference type="ChEBI" id="CHEBI:58351"/>
        <dbReference type="ChEBI" id="CHEBI:58827"/>
        <dbReference type="EC" id="1.3.1.76"/>
    </reaction>
</comment>
<dbReference type="InterPro" id="IPR036291">
    <property type="entry name" value="NAD(P)-bd_dom_sf"/>
</dbReference>
<sequence>MKTEKKRFPLYTDLTEKKAVVIGGGNIASRRIKSLLGFVGELIVIAPDVQPEIQELAKSGELVWKQKKYEREDLYDADLALAATDDRKVNEDIYSACKCLGILVNTASDQNKCDFHFPGIINHDGVVIGFNAAGKDHKKTRQMREKVEEFLKTPGGRK</sequence>
<dbReference type="EC" id="1.3.1.76" evidence="2"/>
<dbReference type="EMBL" id="CP015405">
    <property type="protein sequence ID" value="ANU75289.1"/>
    <property type="molecule type" value="Genomic_DNA"/>
</dbReference>
<dbReference type="InterPro" id="IPR006367">
    <property type="entry name" value="Sirohaem_synthase_N"/>
</dbReference>
<keyword evidence="3" id="KW-0560">Oxidoreductase</keyword>
<dbReference type="SUPFAM" id="SSF51735">
    <property type="entry name" value="NAD(P)-binding Rossmann-fold domains"/>
    <property type="match status" value="1"/>
</dbReference>
<dbReference type="RefSeq" id="WP_065541497.1">
    <property type="nucleotide sequence ID" value="NZ_CP015405.2"/>
</dbReference>
<dbReference type="OrthoDB" id="9773765at2"/>
<dbReference type="PANTHER" id="PTHR35330">
    <property type="entry name" value="SIROHEME BIOSYNTHESIS PROTEIN MET8"/>
    <property type="match status" value="1"/>
</dbReference>
<evidence type="ECO:0000313" key="8">
    <source>
        <dbReference type="Proteomes" id="UP000092574"/>
    </source>
</evidence>
<dbReference type="KEGG" id="byl:A4V09_05635"/>
<protein>
    <recommendedName>
        <fullName evidence="2">precorrin-2 dehydrogenase</fullName>
        <ecNumber evidence="2">1.3.1.76</ecNumber>
    </recommendedName>
</protein>
<reference evidence="7" key="1">
    <citation type="submission" date="2017-04" db="EMBL/GenBank/DDBJ databases">
        <title>Complete Genome Sequences of Twelve Strains of a Stable Defined Moderately Diverse Mouse Microbiota 2 (sDMDMm2).</title>
        <authorList>
            <person name="Uchimura Y."/>
            <person name="Wyss M."/>
            <person name="Brugiroux S."/>
            <person name="Limenitakis J.P."/>
            <person name="Stecher B."/>
            <person name="McCoy K.D."/>
            <person name="Macpherson A.J."/>
        </authorList>
    </citation>
    <scope>NUCLEOTIDE SEQUENCE</scope>
    <source>
        <strain evidence="7">YL58</strain>
    </source>
</reference>
<keyword evidence="5" id="KW-0627">Porphyrin biosynthesis</keyword>
<dbReference type="NCBIfam" id="TIGR01470">
    <property type="entry name" value="cysG_Nterm"/>
    <property type="match status" value="1"/>
</dbReference>
<dbReference type="Gene3D" id="3.40.50.720">
    <property type="entry name" value="NAD(P)-binding Rossmann-like Domain"/>
    <property type="match status" value="1"/>
</dbReference>
<dbReference type="GO" id="GO:0004325">
    <property type="term" value="F:ferrochelatase activity"/>
    <property type="evidence" value="ECO:0007669"/>
    <property type="project" value="InterPro"/>
</dbReference>